<name>A0A9N8N6J4_9BURK</name>
<proteinExistence type="predicted"/>
<reference evidence="1" key="1">
    <citation type="submission" date="2021-02" db="EMBL/GenBank/DDBJ databases">
        <authorList>
            <person name="Vanwijnsberghe S."/>
        </authorList>
    </citation>
    <scope>NUCLEOTIDE SEQUENCE</scope>
    <source>
        <strain evidence="1">R-70211</strain>
    </source>
</reference>
<gene>
    <name evidence="1" type="ORF">R70211_06850</name>
</gene>
<organism evidence="1 2">
    <name type="scientific">Paraburkholderia domus</name>
    <dbReference type="NCBI Taxonomy" id="2793075"/>
    <lineage>
        <taxon>Bacteria</taxon>
        <taxon>Pseudomonadati</taxon>
        <taxon>Pseudomonadota</taxon>
        <taxon>Betaproteobacteria</taxon>
        <taxon>Burkholderiales</taxon>
        <taxon>Burkholderiaceae</taxon>
        <taxon>Paraburkholderia</taxon>
    </lineage>
</organism>
<dbReference type="AlphaFoldDB" id="A0A9N8N6J4"/>
<evidence type="ECO:0000313" key="2">
    <source>
        <dbReference type="Proteomes" id="UP000675121"/>
    </source>
</evidence>
<sequence length="125" mass="13518">MPVTDVIFNAFYVNAGTRSGKPASTAPFPGRLPVTLDAVHARVWTECSSLPFGRLPSPACCFPGTGRDRMDTVRVPASVTRRSVPVRGGTVGRMLREQAPHCRQQLRHIDGLAQKAVVLHKGGRS</sequence>
<dbReference type="Proteomes" id="UP000675121">
    <property type="component" value="Unassembled WGS sequence"/>
</dbReference>
<comment type="caution">
    <text evidence="1">The sequence shown here is derived from an EMBL/GenBank/DDBJ whole genome shotgun (WGS) entry which is preliminary data.</text>
</comment>
<protein>
    <submittedName>
        <fullName evidence="1">Uncharacterized protein</fullName>
    </submittedName>
</protein>
<dbReference type="EMBL" id="CAJNAS010000030">
    <property type="protein sequence ID" value="CAE6959669.1"/>
    <property type="molecule type" value="Genomic_DNA"/>
</dbReference>
<accession>A0A9N8N6J4</accession>
<evidence type="ECO:0000313" key="1">
    <source>
        <dbReference type="EMBL" id="CAE6959669.1"/>
    </source>
</evidence>
<keyword evidence="2" id="KW-1185">Reference proteome</keyword>